<evidence type="ECO:0000313" key="1">
    <source>
        <dbReference type="EMBL" id="TQD38770.1"/>
    </source>
</evidence>
<dbReference type="EMBL" id="VIAR01000006">
    <property type="protein sequence ID" value="TQD38770.1"/>
    <property type="molecule type" value="Genomic_DNA"/>
</dbReference>
<keyword evidence="2" id="KW-1185">Reference proteome</keyword>
<comment type="caution">
    <text evidence="1">The sequence shown here is derived from an EMBL/GenBank/DDBJ whole genome shotgun (WGS) entry which is preliminary data.</text>
</comment>
<gene>
    <name evidence="1" type="ORF">FKR84_07205</name>
</gene>
<sequence length="88" mass="9937">MASIRNLKRDVNNVMAEIIEAAYIHQLANPTQDKSKSNAIVEEAISVYDALLQEINAKNVSERSKHYKEINQELEEKSLGLVEKLNAL</sequence>
<evidence type="ECO:0000313" key="2">
    <source>
        <dbReference type="Proteomes" id="UP000317169"/>
    </source>
</evidence>
<reference evidence="1 2" key="1">
    <citation type="submission" date="2019-06" db="EMBL/GenBank/DDBJ databases">
        <title>Flavibacter putida gen. nov., sp. nov., a novel marine bacterium of the family Flavobacteriaceae isolated from coastal seawater.</title>
        <authorList>
            <person name="Feng X."/>
        </authorList>
    </citation>
    <scope>NUCLEOTIDE SEQUENCE [LARGE SCALE GENOMIC DNA]</scope>
    <source>
        <strain evidence="1 2">PLHSN227</strain>
    </source>
</reference>
<dbReference type="RefSeq" id="WP_141421628.1">
    <property type="nucleotide sequence ID" value="NZ_VIAR01000006.1"/>
</dbReference>
<dbReference type="Proteomes" id="UP000317169">
    <property type="component" value="Unassembled WGS sequence"/>
</dbReference>
<accession>A0A507ZMK1</accession>
<dbReference type="OrthoDB" id="1121857at2"/>
<dbReference type="AlphaFoldDB" id="A0A507ZMK1"/>
<name>A0A507ZMK1_9FLAO</name>
<organism evidence="1 2">
    <name type="scientific">Haloflavibacter putidus</name>
    <dbReference type="NCBI Taxonomy" id="2576776"/>
    <lineage>
        <taxon>Bacteria</taxon>
        <taxon>Pseudomonadati</taxon>
        <taxon>Bacteroidota</taxon>
        <taxon>Flavobacteriia</taxon>
        <taxon>Flavobacteriales</taxon>
        <taxon>Flavobacteriaceae</taxon>
        <taxon>Haloflavibacter</taxon>
    </lineage>
</organism>
<proteinExistence type="predicted"/>
<protein>
    <submittedName>
        <fullName evidence="1">Uncharacterized protein</fullName>
    </submittedName>
</protein>